<gene>
    <name evidence="1" type="ORF">HYPSUDRAFT_976444</name>
</gene>
<reference evidence="2" key="1">
    <citation type="submission" date="2014-04" db="EMBL/GenBank/DDBJ databases">
        <title>Evolutionary Origins and Diversification of the Mycorrhizal Mutualists.</title>
        <authorList>
            <consortium name="DOE Joint Genome Institute"/>
            <consortium name="Mycorrhizal Genomics Consortium"/>
            <person name="Kohler A."/>
            <person name="Kuo A."/>
            <person name="Nagy L.G."/>
            <person name="Floudas D."/>
            <person name="Copeland A."/>
            <person name="Barry K.W."/>
            <person name="Cichocki N."/>
            <person name="Veneault-Fourrey C."/>
            <person name="LaButti K."/>
            <person name="Lindquist E.A."/>
            <person name="Lipzen A."/>
            <person name="Lundell T."/>
            <person name="Morin E."/>
            <person name="Murat C."/>
            <person name="Riley R."/>
            <person name="Ohm R."/>
            <person name="Sun H."/>
            <person name="Tunlid A."/>
            <person name="Henrissat B."/>
            <person name="Grigoriev I.V."/>
            <person name="Hibbett D.S."/>
            <person name="Martin F."/>
        </authorList>
    </citation>
    <scope>NUCLEOTIDE SEQUENCE [LARGE SCALE GENOMIC DNA]</scope>
    <source>
        <strain evidence="2">FD-334 SS-4</strain>
    </source>
</reference>
<proteinExistence type="predicted"/>
<dbReference type="OMA" id="GWIISEY"/>
<dbReference type="EMBL" id="KN817596">
    <property type="protein sequence ID" value="KJA17922.1"/>
    <property type="molecule type" value="Genomic_DNA"/>
</dbReference>
<dbReference type="OrthoDB" id="2997372at2759"/>
<dbReference type="Proteomes" id="UP000054270">
    <property type="component" value="Unassembled WGS sequence"/>
</dbReference>
<organism evidence="1 2">
    <name type="scientific">Hypholoma sublateritium (strain FD-334 SS-4)</name>
    <dbReference type="NCBI Taxonomy" id="945553"/>
    <lineage>
        <taxon>Eukaryota</taxon>
        <taxon>Fungi</taxon>
        <taxon>Dikarya</taxon>
        <taxon>Basidiomycota</taxon>
        <taxon>Agaricomycotina</taxon>
        <taxon>Agaricomycetes</taxon>
        <taxon>Agaricomycetidae</taxon>
        <taxon>Agaricales</taxon>
        <taxon>Agaricineae</taxon>
        <taxon>Strophariaceae</taxon>
        <taxon>Hypholoma</taxon>
    </lineage>
</organism>
<dbReference type="AlphaFoldDB" id="A0A0D2KTG7"/>
<keyword evidence="2" id="KW-1185">Reference proteome</keyword>
<accession>A0A0D2KTG7</accession>
<name>A0A0D2KTG7_HYPSF</name>
<sequence length="330" mass="37243">MIMIMSPYEKSSIKDDTDNIKIEERQLGVWTLRTEVPSNVFQDPRKLWIEFEKAVPFCLRLLVDIYNVAPYHLIIYLVCKLAEGLEEILILGFSDKLLRAIEIGLVERKPNVSTVVTSILSQLACSFFFVLLKWYSNTCHGILRAKVSSYFQLKLMKSNLHLDLAASQEAASRSEISAGEAYRSLERIVDLITDVLRSGGQLAFIAHASRSTGGPWFVIISLAHPILSTYLAPSLWDKVCFGYVGNPTYQRIQSLEKFADGTLRQDIISGGLAGWIISEYRSGHRNLGNLNTEHPSQQLYNGRPLVTRMLLEATEFAPMTHRSSVRSMLL</sequence>
<protein>
    <submittedName>
        <fullName evidence="1">Uncharacterized protein</fullName>
    </submittedName>
</protein>
<evidence type="ECO:0000313" key="1">
    <source>
        <dbReference type="EMBL" id="KJA17922.1"/>
    </source>
</evidence>
<evidence type="ECO:0000313" key="2">
    <source>
        <dbReference type="Proteomes" id="UP000054270"/>
    </source>
</evidence>
<dbReference type="STRING" id="945553.A0A0D2KTG7"/>